<dbReference type="EMBL" id="JAMQJY010000001">
    <property type="protein sequence ID" value="MCM2676114.1"/>
    <property type="molecule type" value="Genomic_DNA"/>
</dbReference>
<sequence>MRGIVCNQPKEFIFRDDMKAPTVNKGEVLIQIKRVGICGTDLHAYMGNQPFFQYPRVLGHELSGEVAEVSNEVTDLKKGDRVAVVPYMHCGQCDACKAGKTNCCESLKVLGVHSDGGMREQIVVPREHLIQTNHLSLDHAALIEPLAIGAHAVNRAEVKEGEHVLVIGAGPIGLGVMAFAKRKGADVTVLDVNEGRLSFCKEWAGIGKTICSSKPSEAELKDVIGKMPSIVFDATGNIHSMKQAFDYVGFGGKLVYVGLVKQDISFHDPDFHKKELTLLGSRNAAIQDFEDVAELLSSGQYNMDHYISHRCEFDQLIETFETWLKPESKVIKAVVTV</sequence>
<dbReference type="SUPFAM" id="SSF50129">
    <property type="entry name" value="GroES-like"/>
    <property type="match status" value="1"/>
</dbReference>
<dbReference type="PANTHER" id="PTHR43401:SF3">
    <property type="entry name" value="L-GALACTONATE-5-DEHYDROGENASE"/>
    <property type="match status" value="1"/>
</dbReference>
<dbReference type="Pfam" id="PF08240">
    <property type="entry name" value="ADH_N"/>
    <property type="match status" value="1"/>
</dbReference>
<dbReference type="CDD" id="cd08261">
    <property type="entry name" value="Zn_ADH7"/>
    <property type="match status" value="1"/>
</dbReference>
<reference evidence="4" key="1">
    <citation type="submission" date="2022-06" db="EMBL/GenBank/DDBJ databases">
        <title>Alkalicoccobacillus porphyridii sp. nov., isolated from a marine red alga, Porphyridium purpureum and reclassification of Shouchella plakortidis and Shouchella gibsonii as Alkalicoccobacillus plakortidis comb. nov. and Alkalicoccobacillus gibsonii comb. nov.</title>
        <authorList>
            <person name="Kim K.H."/>
            <person name="Lee J.K."/>
            <person name="Han D.M."/>
            <person name="Baek J.H."/>
            <person name="Jeon C.O."/>
        </authorList>
    </citation>
    <scope>NUCLEOTIDE SEQUENCE</scope>
    <source>
        <strain evidence="4">DSM 19153</strain>
    </source>
</reference>
<dbReference type="InterPro" id="IPR050129">
    <property type="entry name" value="Zn_alcohol_dh"/>
</dbReference>
<proteinExistence type="predicted"/>
<feature type="domain" description="Alcohol dehydrogenase-like C-terminal" evidence="2">
    <location>
        <begin position="171"/>
        <end position="297"/>
    </location>
</feature>
<feature type="domain" description="Alcohol dehydrogenase-like N-terminal" evidence="3">
    <location>
        <begin position="25"/>
        <end position="131"/>
    </location>
</feature>
<evidence type="ECO:0000313" key="4">
    <source>
        <dbReference type="EMBL" id="MCM2676114.1"/>
    </source>
</evidence>
<dbReference type="PANTHER" id="PTHR43401">
    <property type="entry name" value="L-THREONINE 3-DEHYDROGENASE"/>
    <property type="match status" value="1"/>
</dbReference>
<evidence type="ECO:0000256" key="1">
    <source>
        <dbReference type="ARBA" id="ARBA00023002"/>
    </source>
</evidence>
<dbReference type="Gene3D" id="3.40.50.720">
    <property type="entry name" value="NAD(P)-binding Rossmann-like Domain"/>
    <property type="match status" value="1"/>
</dbReference>
<dbReference type="InterPro" id="IPR013154">
    <property type="entry name" value="ADH-like_N"/>
</dbReference>
<dbReference type="InterPro" id="IPR036291">
    <property type="entry name" value="NAD(P)-bd_dom_sf"/>
</dbReference>
<dbReference type="Pfam" id="PF00107">
    <property type="entry name" value="ADH_zinc_N"/>
    <property type="match status" value="1"/>
</dbReference>
<dbReference type="SUPFAM" id="SSF51735">
    <property type="entry name" value="NAD(P)-binding Rossmann-fold domains"/>
    <property type="match status" value="1"/>
</dbReference>
<dbReference type="Proteomes" id="UP001203665">
    <property type="component" value="Unassembled WGS sequence"/>
</dbReference>
<evidence type="ECO:0000259" key="2">
    <source>
        <dbReference type="Pfam" id="PF00107"/>
    </source>
</evidence>
<evidence type="ECO:0000313" key="5">
    <source>
        <dbReference type="Proteomes" id="UP001203665"/>
    </source>
</evidence>
<organism evidence="4 5">
    <name type="scientific">Alkalicoccobacillus plakortidis</name>
    <dbReference type="NCBI Taxonomy" id="444060"/>
    <lineage>
        <taxon>Bacteria</taxon>
        <taxon>Bacillati</taxon>
        <taxon>Bacillota</taxon>
        <taxon>Bacilli</taxon>
        <taxon>Bacillales</taxon>
        <taxon>Bacillaceae</taxon>
        <taxon>Alkalicoccobacillus</taxon>
    </lineage>
</organism>
<accession>A0ABT0XJP0</accession>
<dbReference type="InterPro" id="IPR013149">
    <property type="entry name" value="ADH-like_C"/>
</dbReference>
<name>A0ABT0XJP0_9BACI</name>
<dbReference type="RefSeq" id="WP_251607811.1">
    <property type="nucleotide sequence ID" value="NZ_JAMQJY010000001.1"/>
</dbReference>
<keyword evidence="1" id="KW-0560">Oxidoreductase</keyword>
<dbReference type="InterPro" id="IPR011032">
    <property type="entry name" value="GroES-like_sf"/>
</dbReference>
<keyword evidence="5" id="KW-1185">Reference proteome</keyword>
<evidence type="ECO:0000259" key="3">
    <source>
        <dbReference type="Pfam" id="PF08240"/>
    </source>
</evidence>
<gene>
    <name evidence="4" type="ORF">NDM98_11795</name>
</gene>
<comment type="caution">
    <text evidence="4">The sequence shown here is derived from an EMBL/GenBank/DDBJ whole genome shotgun (WGS) entry which is preliminary data.</text>
</comment>
<protein>
    <submittedName>
        <fullName evidence="4">Zinc-binding alcohol dehydrogenase family protein</fullName>
    </submittedName>
</protein>
<dbReference type="Gene3D" id="3.90.180.10">
    <property type="entry name" value="Medium-chain alcohol dehydrogenases, catalytic domain"/>
    <property type="match status" value="1"/>
</dbReference>